<evidence type="ECO:0000313" key="5">
    <source>
        <dbReference type="Proteomes" id="UP001586593"/>
    </source>
</evidence>
<comment type="caution">
    <text evidence="4">The sequence shown here is derived from an EMBL/GenBank/DDBJ whole genome shotgun (WGS) entry which is preliminary data.</text>
</comment>
<dbReference type="Gene3D" id="3.40.50.150">
    <property type="entry name" value="Vaccinia Virus protein VP39"/>
    <property type="match status" value="1"/>
</dbReference>
<dbReference type="Pfam" id="PF13649">
    <property type="entry name" value="Methyltransf_25"/>
    <property type="match status" value="1"/>
</dbReference>
<feature type="compositionally biased region" description="Basic residues" evidence="2">
    <location>
        <begin position="313"/>
        <end position="322"/>
    </location>
</feature>
<evidence type="ECO:0000259" key="3">
    <source>
        <dbReference type="Pfam" id="PF13649"/>
    </source>
</evidence>
<name>A0ABR3Y7Q2_9PEZI</name>
<gene>
    <name evidence="4" type="ORF">VTK73DRAFT_8349</name>
</gene>
<dbReference type="SUPFAM" id="SSF53335">
    <property type="entry name" value="S-adenosyl-L-methionine-dependent methyltransferases"/>
    <property type="match status" value="1"/>
</dbReference>
<dbReference type="CDD" id="cd02440">
    <property type="entry name" value="AdoMet_MTases"/>
    <property type="match status" value="1"/>
</dbReference>
<feature type="domain" description="Methyltransferase" evidence="3">
    <location>
        <begin position="74"/>
        <end position="165"/>
    </location>
</feature>
<accession>A0ABR3Y7Q2</accession>
<dbReference type="Proteomes" id="UP001586593">
    <property type="component" value="Unassembled WGS sequence"/>
</dbReference>
<evidence type="ECO:0000256" key="2">
    <source>
        <dbReference type="SAM" id="MobiDB-lite"/>
    </source>
</evidence>
<dbReference type="PANTHER" id="PTHR43591:SF24">
    <property type="entry name" value="2-METHOXY-6-POLYPRENYL-1,4-BENZOQUINOL METHYLASE, MITOCHONDRIAL"/>
    <property type="match status" value="1"/>
</dbReference>
<dbReference type="EMBL" id="JAZHXJ010000006">
    <property type="protein sequence ID" value="KAL1883813.1"/>
    <property type="molecule type" value="Genomic_DNA"/>
</dbReference>
<dbReference type="PANTHER" id="PTHR43591">
    <property type="entry name" value="METHYLTRANSFERASE"/>
    <property type="match status" value="1"/>
</dbReference>
<evidence type="ECO:0000313" key="4">
    <source>
        <dbReference type="EMBL" id="KAL1883813.1"/>
    </source>
</evidence>
<keyword evidence="5" id="KW-1185">Reference proteome</keyword>
<protein>
    <recommendedName>
        <fullName evidence="3">Methyltransferase domain-containing protein</fullName>
    </recommendedName>
</protein>
<sequence>MDDSDLQTVPLDESFLETVAYHDREFQHYAIENGVYFAPVDEDEAEHLRNMHDIFNRMFEHRLIFPPIPQLRRVLECGFGSASWAVEVAERYPDCEVTGIDIFPNMAPEIIPDNLVLQVDDLNRPSTFPSNHFDLVHSRWMAGGINSDGWRNYMADIFRVLRPGGWCQMVEIYFNAQSDNGTLTDNNALRIWSREYIRSLQALKDPRAALQLQNWMRDAGFVEVEAQVLTLPLSGWPSDPRERSIGIANRDNVHRLLTSLALYPFTERLGMSSAEVQLLVARARVEANNPAFKAYFPVYVCIGRKPGGGASSRGHHHHHRSNRGVDSRKRARR</sequence>
<dbReference type="InterPro" id="IPR029063">
    <property type="entry name" value="SAM-dependent_MTases_sf"/>
</dbReference>
<reference evidence="4 5" key="1">
    <citation type="journal article" date="2024" name="Commun. Biol.">
        <title>Comparative genomic analysis of thermophilic fungi reveals convergent evolutionary adaptations and gene losses.</title>
        <authorList>
            <person name="Steindorff A.S."/>
            <person name="Aguilar-Pontes M.V."/>
            <person name="Robinson A.J."/>
            <person name="Andreopoulos B."/>
            <person name="LaButti K."/>
            <person name="Kuo A."/>
            <person name="Mondo S."/>
            <person name="Riley R."/>
            <person name="Otillar R."/>
            <person name="Haridas S."/>
            <person name="Lipzen A."/>
            <person name="Grimwood J."/>
            <person name="Schmutz J."/>
            <person name="Clum A."/>
            <person name="Reid I.D."/>
            <person name="Moisan M.C."/>
            <person name="Butler G."/>
            <person name="Nguyen T.T.M."/>
            <person name="Dewar K."/>
            <person name="Conant G."/>
            <person name="Drula E."/>
            <person name="Henrissat B."/>
            <person name="Hansel C."/>
            <person name="Singer S."/>
            <person name="Hutchinson M.I."/>
            <person name="de Vries R.P."/>
            <person name="Natvig D.O."/>
            <person name="Powell A.J."/>
            <person name="Tsang A."/>
            <person name="Grigoriev I.V."/>
        </authorList>
    </citation>
    <scope>NUCLEOTIDE SEQUENCE [LARGE SCALE GENOMIC DNA]</scope>
    <source>
        <strain evidence="4 5">ATCC 24622</strain>
    </source>
</reference>
<feature type="region of interest" description="Disordered" evidence="2">
    <location>
        <begin position="308"/>
        <end position="333"/>
    </location>
</feature>
<organism evidence="4 5">
    <name type="scientific">Phialemonium thermophilum</name>
    <dbReference type="NCBI Taxonomy" id="223376"/>
    <lineage>
        <taxon>Eukaryota</taxon>
        <taxon>Fungi</taxon>
        <taxon>Dikarya</taxon>
        <taxon>Ascomycota</taxon>
        <taxon>Pezizomycotina</taxon>
        <taxon>Sordariomycetes</taxon>
        <taxon>Sordariomycetidae</taxon>
        <taxon>Cephalothecales</taxon>
        <taxon>Cephalothecaceae</taxon>
        <taxon>Phialemonium</taxon>
    </lineage>
</organism>
<dbReference type="InterPro" id="IPR041698">
    <property type="entry name" value="Methyltransf_25"/>
</dbReference>
<comment type="similarity">
    <text evidence="1">Belongs to the methyltransferase superfamily. LaeA methyltransferase family.</text>
</comment>
<proteinExistence type="inferred from homology"/>
<feature type="compositionally biased region" description="Basic and acidic residues" evidence="2">
    <location>
        <begin position="323"/>
        <end position="333"/>
    </location>
</feature>
<evidence type="ECO:0000256" key="1">
    <source>
        <dbReference type="ARBA" id="ARBA00038158"/>
    </source>
</evidence>